<evidence type="ECO:0000313" key="1">
    <source>
        <dbReference type="EMBL" id="MEQ2359016.1"/>
    </source>
</evidence>
<proteinExistence type="predicted"/>
<dbReference type="RefSeq" id="WP_349078083.1">
    <property type="nucleotide sequence ID" value="NZ_JBBMEI010000037.1"/>
</dbReference>
<protein>
    <recommendedName>
        <fullName evidence="3">Apea-like HEPN domain-containing protein</fullName>
    </recommendedName>
</protein>
<gene>
    <name evidence="1" type="ORF">WMO75_11890</name>
</gene>
<dbReference type="EMBL" id="JBBMEI010000037">
    <property type="protein sequence ID" value="MEQ2359016.1"/>
    <property type="molecule type" value="Genomic_DNA"/>
</dbReference>
<keyword evidence="2" id="KW-1185">Reference proteome</keyword>
<comment type="caution">
    <text evidence="1">The sequence shown here is derived from an EMBL/GenBank/DDBJ whole genome shotgun (WGS) entry which is preliminary data.</text>
</comment>
<organism evidence="1 2">
    <name type="scientific">Blautia intestinihominis</name>
    <dbReference type="NCBI Taxonomy" id="3133152"/>
    <lineage>
        <taxon>Bacteria</taxon>
        <taxon>Bacillati</taxon>
        <taxon>Bacillota</taxon>
        <taxon>Clostridia</taxon>
        <taxon>Lachnospirales</taxon>
        <taxon>Lachnospiraceae</taxon>
        <taxon>Blautia</taxon>
    </lineage>
</organism>
<evidence type="ECO:0000313" key="2">
    <source>
        <dbReference type="Proteomes" id="UP001446032"/>
    </source>
</evidence>
<sequence>MKAYSFENWLNNTIETPFLFFVQSMEEMLFPYGHDSYKVPTLNFHFLCVEILSSIEKIEADIIDKGNMRPMFDELSSVFENDYVARKLYGTDFYSLFYNKNDKGEYARDCAQLNKDPGSEISLKIIRKTLLFLIDDMAIEDKYLNTLKSEIEQLLQKTILNIKDSEKLSNLSRLLLTELINRGYSQEYIYAQIKERYYSCENEIMDVSEEINLFWEMFSFKEYKYNVILPIKRADIKKLLDHFQNITVTENKQELFGNSCRWVVEIEINSLDPESARIEASSLISLFVSLKQYNSHISKAYYANKAIVKEIESGKEYNLSKPATLLSRGRTRTEEQTYVRIGEMIQNFPVIGGKMINAINLHSSAMESRNVSNQLLNLWTIVEVLIEIDKHYSYSKIVQISNTLTTVLNSSYIKSLIEQLIFDLEHCCVEFDNRLENITKGNTKVEKMVAMLVLPEFDQNKTDLVNALINYPLLQYRIQHYSERFSNRFELKKVLSNHRRRLEWQIMRIYRNRNMIVHDGSHFPYIDLIVQNLHFYIDALMDTINFYVGKGYTSLEVIYALLNRKEFEYHITLEKKDNNKNPLSINDDFVTTVLGNAYVE</sequence>
<evidence type="ECO:0008006" key="3">
    <source>
        <dbReference type="Google" id="ProtNLM"/>
    </source>
</evidence>
<accession>A0ABV1ALX1</accession>
<dbReference type="Proteomes" id="UP001446032">
    <property type="component" value="Unassembled WGS sequence"/>
</dbReference>
<name>A0ABV1ALX1_9FIRM</name>
<reference evidence="1 2" key="1">
    <citation type="submission" date="2024-03" db="EMBL/GenBank/DDBJ databases">
        <title>Human intestinal bacterial collection.</title>
        <authorList>
            <person name="Pauvert C."/>
            <person name="Hitch T.C.A."/>
            <person name="Clavel T."/>
        </authorList>
    </citation>
    <scope>NUCLEOTIDE SEQUENCE [LARGE SCALE GENOMIC DNA]</scope>
    <source>
        <strain evidence="1 2">CLA-AA-H95</strain>
    </source>
</reference>